<dbReference type="Proteomes" id="UP000593892">
    <property type="component" value="Chromosome"/>
</dbReference>
<dbReference type="KEGG" id="pfer:IRI77_36665"/>
<name>A0A7S7NR85_PALFE</name>
<dbReference type="AlphaFoldDB" id="A0A7S7NR85"/>
<evidence type="ECO:0008006" key="3">
    <source>
        <dbReference type="Google" id="ProtNLM"/>
    </source>
</evidence>
<reference evidence="1 2" key="1">
    <citation type="submission" date="2020-10" db="EMBL/GenBank/DDBJ databases">
        <title>Complete genome sequence of Paludibaculum fermentans P105T, a facultatively anaerobic acidobacterium capable of dissimilatory Fe(III) reduction.</title>
        <authorList>
            <person name="Dedysh S.N."/>
            <person name="Beletsky A.V."/>
            <person name="Kulichevskaya I.S."/>
            <person name="Mardanov A.V."/>
            <person name="Ravin N.V."/>
        </authorList>
    </citation>
    <scope>NUCLEOTIDE SEQUENCE [LARGE SCALE GENOMIC DNA]</scope>
    <source>
        <strain evidence="1 2">P105</strain>
    </source>
</reference>
<accession>A0A7S7NR85</accession>
<dbReference type="RefSeq" id="WP_194449874.1">
    <property type="nucleotide sequence ID" value="NZ_CP063849.1"/>
</dbReference>
<protein>
    <recommendedName>
        <fullName evidence="3">RepB-like DNA primase domain-containing protein</fullName>
    </recommendedName>
</protein>
<gene>
    <name evidence="1" type="ORF">IRI77_36665</name>
</gene>
<keyword evidence="2" id="KW-1185">Reference proteome</keyword>
<evidence type="ECO:0000313" key="1">
    <source>
        <dbReference type="EMBL" id="QOY88211.1"/>
    </source>
</evidence>
<proteinExistence type="predicted"/>
<dbReference type="EMBL" id="CP063849">
    <property type="protein sequence ID" value="QOY88211.1"/>
    <property type="molecule type" value="Genomic_DNA"/>
</dbReference>
<sequence length="811" mass="89982">MQSPETDPAPEILDTEISLTEMRRAVGLLFRAGDVVEVRVPKAGRQRTISGYFSDFEQLAQAVARLDRNRWPGIYWTINPVTPALEARSQGKLKAFAETTTSDADILCRRWLPVDLDPKRPSGISSSDAEHERALELADRIRSELVTSGWPSAVYADSGNGAHLLYRVDLPNTPETTDLLKRCLRALSARYSTEEVVVDETTFNASRIFKAYGTTSRKGDDTSERPHRASRIVEAPEDPSVVPRELLDALAAEVAIEPASQARVYTMPPRPDSSRFDLEGFLAKHGVRFRGAQSYQGGRKLILEECPWDPSHRAPDAAVFESADGRLGFRCLHNSCRHLGWRDFRKFFEPDYGEADREWVPESGTQERGREASGFYGAPVAIPWPAPIGVEGHYGLAGEFVRLVEPHTEADPNWLLILFLVYAGNVIGRNAFVWAGGDRHHTNLFAVGVGPTSAGRKGSAQGPVEMFFRGADETWLKSNQSGLASGEGLIWAVRDPIFKRERTKKRGQDAEFQEVCVDEGVADKRLLVKQSEFFGALQVMRREGNTLSVVLRDAWDRDFLASMTKNSPGRSTNPHISIIGNITKEELLRGMLSNEADNGLANRFLWACSRRSKCLPEGGRMWTVDFVDLQRSFQRVCYNANNLEAVSRDANAADLWGHNIMPDVGAYRELTKDQFGLYGAVVARGAAQVLRLSLIYALLDCAAEIRWEHLVAALEVWRYCQDSAKHIFGDALGDPTADEILRALRGCTAGMTRTEVGAIFDRNKSSTEVGRALSVLANAGLARFAREKTAGRPVERWFAVWKEVSPEGAGA</sequence>
<organism evidence="1 2">
    <name type="scientific">Paludibaculum fermentans</name>
    <dbReference type="NCBI Taxonomy" id="1473598"/>
    <lineage>
        <taxon>Bacteria</taxon>
        <taxon>Pseudomonadati</taxon>
        <taxon>Acidobacteriota</taxon>
        <taxon>Terriglobia</taxon>
        <taxon>Bryobacterales</taxon>
        <taxon>Bryobacteraceae</taxon>
        <taxon>Paludibaculum</taxon>
    </lineage>
</organism>
<evidence type="ECO:0000313" key="2">
    <source>
        <dbReference type="Proteomes" id="UP000593892"/>
    </source>
</evidence>